<dbReference type="GO" id="GO:0016567">
    <property type="term" value="P:protein ubiquitination"/>
    <property type="evidence" value="ECO:0007669"/>
    <property type="project" value="TreeGrafter"/>
</dbReference>
<dbReference type="PANTHER" id="PTHR11254">
    <property type="entry name" value="HECT DOMAIN UBIQUITIN-PROTEIN LIGASE"/>
    <property type="match status" value="1"/>
</dbReference>
<evidence type="ECO:0000256" key="2">
    <source>
        <dbReference type="ARBA" id="ARBA00004906"/>
    </source>
</evidence>
<evidence type="ECO:0000313" key="8">
    <source>
        <dbReference type="EMBL" id="KAF9519595.1"/>
    </source>
</evidence>
<dbReference type="PROSITE" id="PS50237">
    <property type="entry name" value="HECT"/>
    <property type="match status" value="1"/>
</dbReference>
<name>A0A9P6E237_9AGAM</name>
<comment type="caution">
    <text evidence="6">Lacks conserved residue(s) required for the propagation of feature annotation.</text>
</comment>
<dbReference type="GO" id="GO:0005737">
    <property type="term" value="C:cytoplasm"/>
    <property type="evidence" value="ECO:0007669"/>
    <property type="project" value="TreeGrafter"/>
</dbReference>
<dbReference type="SUPFAM" id="SSF56204">
    <property type="entry name" value="Hect, E3 ligase catalytic domain"/>
    <property type="match status" value="1"/>
</dbReference>
<dbReference type="InterPro" id="IPR000569">
    <property type="entry name" value="HECT_dom"/>
</dbReference>
<dbReference type="Proteomes" id="UP000886523">
    <property type="component" value="Unassembled WGS sequence"/>
</dbReference>
<comment type="catalytic activity">
    <reaction evidence="1">
        <text>S-ubiquitinyl-[E2 ubiquitin-conjugating enzyme]-L-cysteine + [acceptor protein]-L-lysine = [E2 ubiquitin-conjugating enzyme]-L-cysteine + N(6)-ubiquitinyl-[acceptor protein]-L-lysine.</text>
        <dbReference type="EC" id="2.3.2.26"/>
    </reaction>
</comment>
<dbReference type="Gene3D" id="3.30.2160.10">
    <property type="entry name" value="Hect, E3 ligase catalytic domain"/>
    <property type="match status" value="1"/>
</dbReference>
<keyword evidence="5 6" id="KW-0833">Ubl conjugation pathway</keyword>
<dbReference type="EMBL" id="MU128916">
    <property type="protein sequence ID" value="KAF9519595.1"/>
    <property type="molecule type" value="Genomic_DNA"/>
</dbReference>
<feature type="domain" description="HECT" evidence="7">
    <location>
        <begin position="6"/>
        <end position="94"/>
    </location>
</feature>
<dbReference type="GO" id="GO:0006511">
    <property type="term" value="P:ubiquitin-dependent protein catabolic process"/>
    <property type="evidence" value="ECO:0007669"/>
    <property type="project" value="TreeGrafter"/>
</dbReference>
<keyword evidence="4" id="KW-0808">Transferase</keyword>
<dbReference type="GO" id="GO:0061630">
    <property type="term" value="F:ubiquitin protein ligase activity"/>
    <property type="evidence" value="ECO:0007669"/>
    <property type="project" value="UniProtKB-EC"/>
</dbReference>
<evidence type="ECO:0000313" key="9">
    <source>
        <dbReference type="Proteomes" id="UP000886523"/>
    </source>
</evidence>
<evidence type="ECO:0000259" key="7">
    <source>
        <dbReference type="PROSITE" id="PS50237"/>
    </source>
</evidence>
<dbReference type="OrthoDB" id="8068875at2759"/>
<evidence type="ECO:0000256" key="3">
    <source>
        <dbReference type="ARBA" id="ARBA00012485"/>
    </source>
</evidence>
<comment type="caution">
    <text evidence="8">The sequence shown here is derived from an EMBL/GenBank/DDBJ whole genome shotgun (WGS) entry which is preliminary data.</text>
</comment>
<dbReference type="InterPro" id="IPR050409">
    <property type="entry name" value="E3_ubiq-protein_ligase"/>
</dbReference>
<evidence type="ECO:0000256" key="1">
    <source>
        <dbReference type="ARBA" id="ARBA00000885"/>
    </source>
</evidence>
<gene>
    <name evidence="8" type="ORF">BS47DRAFT_1357960</name>
</gene>
<dbReference type="InterPro" id="IPR035983">
    <property type="entry name" value="Hect_E3_ubiquitin_ligase"/>
</dbReference>
<keyword evidence="9" id="KW-1185">Reference proteome</keyword>
<dbReference type="PANTHER" id="PTHR11254:SF440">
    <property type="entry name" value="E3 UBIQUITIN-PROTEIN LIGASE NEDD-4"/>
    <property type="match status" value="1"/>
</dbReference>
<sequence length="412" mass="46696">MNMGRQNEFLFLNLMNSSYKVTWRKRFTLSALKSIHMVLFRGSTWKLGSDTIELIFETLITTEACFGKMATIKLKPGGADIPITEENKKEYHELELLIGSMSDIRAKDGWIPQITRSMRRTMRPTCVWQATQSWAVRHKSRLLQFTAGTSQMFIVKNCDKSSKESQEGTWRPTQQLSSPLIVAKFGSCTTKENEDLSQRSRLQAEWSNAMQPPPQLNKALKPQCDMTKLIRAPTTHGVASALFLGMTTKPKQIEGFLWPKYSVVTTSTVIARKGKYTLQDGTLDSSSIANQEEERNYSLLLRVTMVLLPNHQLQAPICTDGQDMTGADLMRTYSSLPIARTDTRTGFKTCCLRVPLHRCLCGRLSPQYFCTMQRTRISLGIIMVNEAINYPRGSHGLEVRPTPTKRIVLRIT</sequence>
<dbReference type="AlphaFoldDB" id="A0A9P6E237"/>
<dbReference type="Pfam" id="PF00632">
    <property type="entry name" value="HECT"/>
    <property type="match status" value="1"/>
</dbReference>
<evidence type="ECO:0000256" key="5">
    <source>
        <dbReference type="ARBA" id="ARBA00022786"/>
    </source>
</evidence>
<proteinExistence type="predicted"/>
<comment type="pathway">
    <text evidence="2">Protein modification; protein ubiquitination.</text>
</comment>
<dbReference type="EC" id="2.3.2.26" evidence="3"/>
<evidence type="ECO:0000256" key="4">
    <source>
        <dbReference type="ARBA" id="ARBA00022679"/>
    </source>
</evidence>
<accession>A0A9P6E237</accession>
<reference evidence="8" key="1">
    <citation type="journal article" date="2020" name="Nat. Commun.">
        <title>Large-scale genome sequencing of mycorrhizal fungi provides insights into the early evolution of symbiotic traits.</title>
        <authorList>
            <person name="Miyauchi S."/>
            <person name="Kiss E."/>
            <person name="Kuo A."/>
            <person name="Drula E."/>
            <person name="Kohler A."/>
            <person name="Sanchez-Garcia M."/>
            <person name="Morin E."/>
            <person name="Andreopoulos B."/>
            <person name="Barry K.W."/>
            <person name="Bonito G."/>
            <person name="Buee M."/>
            <person name="Carver A."/>
            <person name="Chen C."/>
            <person name="Cichocki N."/>
            <person name="Clum A."/>
            <person name="Culley D."/>
            <person name="Crous P.W."/>
            <person name="Fauchery L."/>
            <person name="Girlanda M."/>
            <person name="Hayes R.D."/>
            <person name="Keri Z."/>
            <person name="LaButti K."/>
            <person name="Lipzen A."/>
            <person name="Lombard V."/>
            <person name="Magnuson J."/>
            <person name="Maillard F."/>
            <person name="Murat C."/>
            <person name="Nolan M."/>
            <person name="Ohm R.A."/>
            <person name="Pangilinan J."/>
            <person name="Pereira M.F."/>
            <person name="Perotto S."/>
            <person name="Peter M."/>
            <person name="Pfister S."/>
            <person name="Riley R."/>
            <person name="Sitrit Y."/>
            <person name="Stielow J.B."/>
            <person name="Szollosi G."/>
            <person name="Zifcakova L."/>
            <person name="Stursova M."/>
            <person name="Spatafora J.W."/>
            <person name="Tedersoo L."/>
            <person name="Vaario L.M."/>
            <person name="Yamada A."/>
            <person name="Yan M."/>
            <person name="Wang P."/>
            <person name="Xu J."/>
            <person name="Bruns T."/>
            <person name="Baldrian P."/>
            <person name="Vilgalys R."/>
            <person name="Dunand C."/>
            <person name="Henrissat B."/>
            <person name="Grigoriev I.V."/>
            <person name="Hibbett D."/>
            <person name="Nagy L.G."/>
            <person name="Martin F.M."/>
        </authorList>
    </citation>
    <scope>NUCLEOTIDE SEQUENCE</scope>
    <source>
        <strain evidence="8">UP504</strain>
    </source>
</reference>
<protein>
    <recommendedName>
        <fullName evidence="3">HECT-type E3 ubiquitin transferase</fullName>
        <ecNumber evidence="3">2.3.2.26</ecNumber>
    </recommendedName>
</protein>
<organism evidence="8 9">
    <name type="scientific">Hydnum rufescens UP504</name>
    <dbReference type="NCBI Taxonomy" id="1448309"/>
    <lineage>
        <taxon>Eukaryota</taxon>
        <taxon>Fungi</taxon>
        <taxon>Dikarya</taxon>
        <taxon>Basidiomycota</taxon>
        <taxon>Agaricomycotina</taxon>
        <taxon>Agaricomycetes</taxon>
        <taxon>Cantharellales</taxon>
        <taxon>Hydnaceae</taxon>
        <taxon>Hydnum</taxon>
    </lineage>
</organism>
<evidence type="ECO:0000256" key="6">
    <source>
        <dbReference type="PROSITE-ProRule" id="PRU00104"/>
    </source>
</evidence>